<evidence type="ECO:0000256" key="6">
    <source>
        <dbReference type="ARBA" id="ARBA00023136"/>
    </source>
</evidence>
<dbReference type="PANTHER" id="PTHR30576">
    <property type="entry name" value="COLANIC BIOSYNTHESIS UDP-GLUCOSE LIPID CARRIER TRANSFERASE"/>
    <property type="match status" value="1"/>
</dbReference>
<comment type="subcellular location">
    <subcellularLocation>
        <location evidence="1">Membrane</location>
        <topology evidence="1">Multi-pass membrane protein</topology>
    </subcellularLocation>
</comment>
<name>A0A853FY31_9BURK</name>
<dbReference type="GO" id="GO:0009242">
    <property type="term" value="P:colanic acid biosynthetic process"/>
    <property type="evidence" value="ECO:0007669"/>
    <property type="project" value="TreeGrafter"/>
</dbReference>
<accession>A0A853FY31</accession>
<comment type="similarity">
    <text evidence="2">Belongs to the bacterial sugar transferase family.</text>
</comment>
<comment type="caution">
    <text evidence="9">The sequence shown here is derived from an EMBL/GenBank/DDBJ whole genome shotgun (WGS) entry which is preliminary data.</text>
</comment>
<sequence>MKPQIHYVPTLAERYPVAFLAGVMDFLLIVLGSYAAHYLRFGFWYMSQHYLTATLVIAGTVVMCQLLLGTYLSWRGRHLIQQLNRMYTGWLLALAVIASLAVLLKVAEDYSRIWLGASLVISLALVTSFRVSVYVLLRSLRARGKNLKKVLVVESGDAAIMLREREAELPEQGYDVVKVLRLGRGTEWERHLVTEVTSCGAHELWLCLPLNEGEAIKNVVHALRHQTVDIRYLPDLGDLPLLNHRVSTIAGLYTLDISRSPMEGPARLVKRLEDLVLGSIISVFVLPVCLFIAIAIKLTSRGPVIFKQYRMGINGRRFKVYKFRSMEVHEEATGQVTQAHYGDPRITRLGAFLRRTSLDELPQFFNVLQGRMSIVGPRPHALAHNEYYKDMVESYMQRHKVKPGITGWAQVNGYRGETDTLEKMVRRVEHDLWYIDNWSLGLDLKIIAMTIYKGFINGQP</sequence>
<keyword evidence="3 9" id="KW-0808">Transferase</keyword>
<feature type="transmembrane region" description="Helical" evidence="7">
    <location>
        <begin position="15"/>
        <end position="38"/>
    </location>
</feature>
<dbReference type="PANTHER" id="PTHR30576:SF21">
    <property type="entry name" value="UDP-GLUCOSE:UNDECAPRENYL-PHOSPHATE GLUCOSE-1-PHOSPHATE TRANSFERASE"/>
    <property type="match status" value="1"/>
</dbReference>
<evidence type="ECO:0000256" key="7">
    <source>
        <dbReference type="SAM" id="Phobius"/>
    </source>
</evidence>
<keyword evidence="5 7" id="KW-1133">Transmembrane helix</keyword>
<keyword evidence="6 7" id="KW-0472">Membrane</keyword>
<evidence type="ECO:0000256" key="2">
    <source>
        <dbReference type="ARBA" id="ARBA00006464"/>
    </source>
</evidence>
<keyword evidence="10" id="KW-1185">Reference proteome</keyword>
<proteinExistence type="inferred from homology"/>
<evidence type="ECO:0000256" key="5">
    <source>
        <dbReference type="ARBA" id="ARBA00022989"/>
    </source>
</evidence>
<dbReference type="EC" id="2.7.8.31" evidence="9"/>
<evidence type="ECO:0000259" key="8">
    <source>
        <dbReference type="Pfam" id="PF02397"/>
    </source>
</evidence>
<evidence type="ECO:0000313" key="10">
    <source>
        <dbReference type="Proteomes" id="UP000559809"/>
    </source>
</evidence>
<organism evidence="9 10">
    <name type="scientific">Parapusillimonas granuli</name>
    <dbReference type="NCBI Taxonomy" id="380911"/>
    <lineage>
        <taxon>Bacteria</taxon>
        <taxon>Pseudomonadati</taxon>
        <taxon>Pseudomonadota</taxon>
        <taxon>Betaproteobacteria</taxon>
        <taxon>Burkholderiales</taxon>
        <taxon>Alcaligenaceae</taxon>
        <taxon>Parapusillimonas</taxon>
    </lineage>
</organism>
<dbReference type="AlphaFoldDB" id="A0A853FY31"/>
<feature type="transmembrane region" description="Helical" evidence="7">
    <location>
        <begin position="113"/>
        <end position="137"/>
    </location>
</feature>
<feature type="domain" description="Bacterial sugar transferase" evidence="8">
    <location>
        <begin position="270"/>
        <end position="453"/>
    </location>
</feature>
<feature type="transmembrane region" description="Helical" evidence="7">
    <location>
        <begin position="275"/>
        <end position="296"/>
    </location>
</feature>
<dbReference type="EMBL" id="JACCEM010000001">
    <property type="protein sequence ID" value="NYT47760.1"/>
    <property type="molecule type" value="Genomic_DNA"/>
</dbReference>
<dbReference type="NCBIfam" id="TIGR03023">
    <property type="entry name" value="WcaJ_sugtrans"/>
    <property type="match status" value="1"/>
</dbReference>
<dbReference type="Pfam" id="PF13727">
    <property type="entry name" value="CoA_binding_3"/>
    <property type="match status" value="1"/>
</dbReference>
<dbReference type="Pfam" id="PF02397">
    <property type="entry name" value="Bac_transf"/>
    <property type="match status" value="1"/>
</dbReference>
<evidence type="ECO:0000256" key="4">
    <source>
        <dbReference type="ARBA" id="ARBA00022692"/>
    </source>
</evidence>
<evidence type="ECO:0000256" key="3">
    <source>
        <dbReference type="ARBA" id="ARBA00022679"/>
    </source>
</evidence>
<dbReference type="InterPro" id="IPR017475">
    <property type="entry name" value="EPS_sugar_tfrase"/>
</dbReference>
<gene>
    <name evidence="9" type="ORF">H0A72_00395</name>
</gene>
<feature type="transmembrane region" description="Helical" evidence="7">
    <location>
        <begin position="50"/>
        <end position="74"/>
    </location>
</feature>
<feature type="transmembrane region" description="Helical" evidence="7">
    <location>
        <begin position="86"/>
        <end position="107"/>
    </location>
</feature>
<dbReference type="GO" id="GO:0089702">
    <property type="term" value="F:undecaprenyl-phosphate glucose phosphotransferase activity"/>
    <property type="evidence" value="ECO:0007669"/>
    <property type="project" value="UniProtKB-EC"/>
</dbReference>
<dbReference type="RefSeq" id="WP_180152793.1">
    <property type="nucleotide sequence ID" value="NZ_JACCEM010000001.1"/>
</dbReference>
<dbReference type="InterPro" id="IPR003362">
    <property type="entry name" value="Bact_transf"/>
</dbReference>
<dbReference type="Proteomes" id="UP000559809">
    <property type="component" value="Unassembled WGS sequence"/>
</dbReference>
<reference evidence="9 10" key="1">
    <citation type="submission" date="2020-07" db="EMBL/GenBank/DDBJ databases">
        <title>Taxonomic revisions and descriptions of new bacterial species based on genomic comparisons in the high-G+C-content subgroup of the family Alcaligenaceae.</title>
        <authorList>
            <person name="Szabo A."/>
            <person name="Felfoldi T."/>
        </authorList>
    </citation>
    <scope>NUCLEOTIDE SEQUENCE [LARGE SCALE GENOMIC DNA]</scope>
    <source>
        <strain evidence="9 10">LMG 24012</strain>
    </source>
</reference>
<keyword evidence="4 7" id="KW-0812">Transmembrane</keyword>
<protein>
    <submittedName>
        <fullName evidence="9">Undecaprenyl-phosphate glucose phosphotransferase</fullName>
        <ecNumber evidence="9">2.7.8.31</ecNumber>
    </submittedName>
</protein>
<dbReference type="NCBIfam" id="TIGR03025">
    <property type="entry name" value="EPS_sugtrans"/>
    <property type="match status" value="1"/>
</dbReference>
<dbReference type="GO" id="GO:0016020">
    <property type="term" value="C:membrane"/>
    <property type="evidence" value="ECO:0007669"/>
    <property type="project" value="UniProtKB-SubCell"/>
</dbReference>
<dbReference type="InterPro" id="IPR017473">
    <property type="entry name" value="Undecaprenyl-P_gluc_Ptfrase"/>
</dbReference>
<evidence type="ECO:0000313" key="9">
    <source>
        <dbReference type="EMBL" id="NYT47760.1"/>
    </source>
</evidence>
<evidence type="ECO:0000256" key="1">
    <source>
        <dbReference type="ARBA" id="ARBA00004141"/>
    </source>
</evidence>